<keyword evidence="6" id="KW-1185">Reference proteome</keyword>
<evidence type="ECO:0000313" key="5">
    <source>
        <dbReference type="EMBL" id="SFQ11171.1"/>
    </source>
</evidence>
<keyword evidence="1 3" id="KW-0808">Transferase</keyword>
<name>A0A1I5VUQ6_9BACI</name>
<dbReference type="HAMAP" id="MF_00824">
    <property type="entry name" value="Acetyltransf_YlbP"/>
    <property type="match status" value="1"/>
</dbReference>
<dbReference type="Gene3D" id="3.40.630.30">
    <property type="match status" value="1"/>
</dbReference>
<dbReference type="Proteomes" id="UP000182762">
    <property type="component" value="Unassembled WGS sequence"/>
</dbReference>
<dbReference type="RefSeq" id="WP_061801797.1">
    <property type="nucleotide sequence ID" value="NZ_FOXX01000001.1"/>
</dbReference>
<dbReference type="InterPro" id="IPR000182">
    <property type="entry name" value="GNAT_dom"/>
</dbReference>
<dbReference type="EMBL" id="FOXX01000001">
    <property type="protein sequence ID" value="SFQ11171.1"/>
    <property type="molecule type" value="Genomic_DNA"/>
</dbReference>
<keyword evidence="2 3" id="KW-0012">Acyltransferase</keyword>
<dbReference type="SUPFAM" id="SSF55729">
    <property type="entry name" value="Acyl-CoA N-acyltransferases (Nat)"/>
    <property type="match status" value="1"/>
</dbReference>
<dbReference type="Pfam" id="PF00583">
    <property type="entry name" value="Acetyltransf_1"/>
    <property type="match status" value="1"/>
</dbReference>
<dbReference type="NCBIfam" id="NF010241">
    <property type="entry name" value="PRK13688.1"/>
    <property type="match status" value="1"/>
</dbReference>
<evidence type="ECO:0000256" key="3">
    <source>
        <dbReference type="HAMAP-Rule" id="MF_00824"/>
    </source>
</evidence>
<comment type="caution">
    <text evidence="5">The sequence shown here is derived from an EMBL/GenBank/DDBJ whole genome shotgun (WGS) entry which is preliminary data.</text>
</comment>
<dbReference type="GeneID" id="93709041"/>
<evidence type="ECO:0000256" key="2">
    <source>
        <dbReference type="ARBA" id="ARBA00023315"/>
    </source>
</evidence>
<accession>A0A1I5VUQ6</accession>
<dbReference type="CDD" id="cd04301">
    <property type="entry name" value="NAT_SF"/>
    <property type="match status" value="1"/>
</dbReference>
<protein>
    <recommendedName>
        <fullName evidence="3">Uncharacterized N-acetyltransferase SAMN02745910_00266</fullName>
        <ecNumber evidence="3">2.3.1.-</ecNumber>
    </recommendedName>
</protein>
<proteinExistence type="inferred from homology"/>
<organism evidence="5 6">
    <name type="scientific">Priestia endophytica DSM 13796</name>
    <dbReference type="NCBI Taxonomy" id="1121089"/>
    <lineage>
        <taxon>Bacteria</taxon>
        <taxon>Bacillati</taxon>
        <taxon>Bacillota</taxon>
        <taxon>Bacilli</taxon>
        <taxon>Bacillales</taxon>
        <taxon>Bacillaceae</taxon>
        <taxon>Priestia</taxon>
    </lineage>
</organism>
<dbReference type="InterPro" id="IPR016181">
    <property type="entry name" value="Acyl_CoA_acyltransferase"/>
</dbReference>
<dbReference type="PIRSF" id="PIRSF037732">
    <property type="entry name" value="YlbP_prd"/>
    <property type="match status" value="1"/>
</dbReference>
<dbReference type="EC" id="2.3.1.-" evidence="3"/>
<dbReference type="InterPro" id="IPR017274">
    <property type="entry name" value="YlbP"/>
</dbReference>
<gene>
    <name evidence="5" type="ORF">SAMN02745910_00266</name>
</gene>
<reference evidence="5 6" key="1">
    <citation type="submission" date="2016-10" db="EMBL/GenBank/DDBJ databases">
        <authorList>
            <person name="Varghese N."/>
            <person name="Submissions S."/>
        </authorList>
    </citation>
    <scope>NUCLEOTIDE SEQUENCE [LARGE SCALE GENOMIC DNA]</scope>
    <source>
        <strain evidence="5 6">DSM 13796</strain>
    </source>
</reference>
<dbReference type="PROSITE" id="PS51186">
    <property type="entry name" value="GNAT"/>
    <property type="match status" value="1"/>
</dbReference>
<sequence length="157" mass="18569">MYNKDVKRLKINYKTLEEFKKFKEYGIQELSMLEDLQANISENEIESPFFGIYLGDSLVARMSLYKRGKKYDQYFEPSQEYLEIWKLETLKDYQQQGYGRALIEFAKSFNLPIKTSPRVKSSEFWNKMGFTPVKYDMDRDLGENPLVWQPAGVAQKA</sequence>
<evidence type="ECO:0000259" key="4">
    <source>
        <dbReference type="PROSITE" id="PS51186"/>
    </source>
</evidence>
<feature type="domain" description="N-acetyltransferase" evidence="4">
    <location>
        <begin position="9"/>
        <end position="153"/>
    </location>
</feature>
<evidence type="ECO:0000313" key="6">
    <source>
        <dbReference type="Proteomes" id="UP000182762"/>
    </source>
</evidence>
<evidence type="ECO:0000256" key="1">
    <source>
        <dbReference type="ARBA" id="ARBA00022679"/>
    </source>
</evidence>